<organism evidence="1 2">
    <name type="scientific">Ramazzottius varieornatus</name>
    <name type="common">Water bear</name>
    <name type="synonym">Tardigrade</name>
    <dbReference type="NCBI Taxonomy" id="947166"/>
    <lineage>
        <taxon>Eukaryota</taxon>
        <taxon>Metazoa</taxon>
        <taxon>Ecdysozoa</taxon>
        <taxon>Tardigrada</taxon>
        <taxon>Eutardigrada</taxon>
        <taxon>Parachela</taxon>
        <taxon>Hypsibioidea</taxon>
        <taxon>Ramazzottiidae</taxon>
        <taxon>Ramazzottius</taxon>
    </lineage>
</organism>
<sequence>MDAVNPMNVLKLLEVDYRQSFQLDDAPSEADKLLKEVLKDLQCDLQIDHATFEDFKKSIISFNLLSAYDEAEFDDNVTTEPPSSGTEPSSHELFVPQIPDLRTVPSQMIDLDYKKRSVAFWRNATSKKRRSLTAVQNRFTKVTSVRQLQDWEKHVEAGGSRMDKLKAPRLETGKQFFLAKKKKHVVKDLDLRRWALTAHQAVRLEGFKASPDWIGKQKRYYSICDRKITKFVTEKSIKELPKVKHSAADCVALVRSRIADYGLDCLWNADQKDD</sequence>
<dbReference type="Proteomes" id="UP000186922">
    <property type="component" value="Unassembled WGS sequence"/>
</dbReference>
<reference evidence="1 2" key="1">
    <citation type="journal article" date="2016" name="Nat. Commun.">
        <title>Extremotolerant tardigrade genome and improved radiotolerance of human cultured cells by tardigrade-unique protein.</title>
        <authorList>
            <person name="Hashimoto T."/>
            <person name="Horikawa D.D."/>
            <person name="Saito Y."/>
            <person name="Kuwahara H."/>
            <person name="Kozuka-Hata H."/>
            <person name="Shin-I T."/>
            <person name="Minakuchi Y."/>
            <person name="Ohishi K."/>
            <person name="Motoyama A."/>
            <person name="Aizu T."/>
            <person name="Enomoto A."/>
            <person name="Kondo K."/>
            <person name="Tanaka S."/>
            <person name="Hara Y."/>
            <person name="Koshikawa S."/>
            <person name="Sagara H."/>
            <person name="Miura T."/>
            <person name="Yokobori S."/>
            <person name="Miyagawa K."/>
            <person name="Suzuki Y."/>
            <person name="Kubo T."/>
            <person name="Oyama M."/>
            <person name="Kohara Y."/>
            <person name="Fujiyama A."/>
            <person name="Arakawa K."/>
            <person name="Katayama T."/>
            <person name="Toyoda A."/>
            <person name="Kunieda T."/>
        </authorList>
    </citation>
    <scope>NUCLEOTIDE SEQUENCE [LARGE SCALE GENOMIC DNA]</scope>
    <source>
        <strain evidence="1 2">YOKOZUNA-1</strain>
    </source>
</reference>
<evidence type="ECO:0000313" key="1">
    <source>
        <dbReference type="EMBL" id="GAU99279.1"/>
    </source>
</evidence>
<accession>A0A1D1VCC0</accession>
<gene>
    <name evidence="1" type="primary">RvY_10305-1</name>
    <name evidence="1" type="synonym">RvY_10305.1</name>
    <name evidence="1" type="ORF">RvY_10305</name>
</gene>
<dbReference type="EMBL" id="BDGG01000005">
    <property type="protein sequence ID" value="GAU99279.1"/>
    <property type="molecule type" value="Genomic_DNA"/>
</dbReference>
<keyword evidence="2" id="KW-1185">Reference proteome</keyword>
<comment type="caution">
    <text evidence="1">The sequence shown here is derived from an EMBL/GenBank/DDBJ whole genome shotgun (WGS) entry which is preliminary data.</text>
</comment>
<dbReference type="AlphaFoldDB" id="A0A1D1VCC0"/>
<evidence type="ECO:0000313" key="2">
    <source>
        <dbReference type="Proteomes" id="UP000186922"/>
    </source>
</evidence>
<protein>
    <submittedName>
        <fullName evidence="1">Uncharacterized protein</fullName>
    </submittedName>
</protein>
<dbReference type="STRING" id="947166.A0A1D1VCC0"/>
<proteinExistence type="predicted"/>
<name>A0A1D1VCC0_RAMVA</name>